<comment type="catalytic activity">
    <reaction evidence="12">
        <text>tungstate(in) + ATP + H2O = tungstate(out) + ADP + phosphate + H(+)</text>
        <dbReference type="Rhea" id="RHEA:35027"/>
        <dbReference type="ChEBI" id="CHEBI:15377"/>
        <dbReference type="ChEBI" id="CHEBI:15378"/>
        <dbReference type="ChEBI" id="CHEBI:30616"/>
        <dbReference type="ChEBI" id="CHEBI:43474"/>
        <dbReference type="ChEBI" id="CHEBI:46502"/>
        <dbReference type="ChEBI" id="CHEBI:456216"/>
        <dbReference type="EC" id="7.3.2.6"/>
    </reaction>
</comment>
<dbReference type="CDD" id="cd03300">
    <property type="entry name" value="ABC_PotA_N"/>
    <property type="match status" value="1"/>
</dbReference>
<dbReference type="SMART" id="SM00382">
    <property type="entry name" value="AAA"/>
    <property type="match status" value="1"/>
</dbReference>
<name>A0A147JXN8_HADYE</name>
<evidence type="ECO:0000259" key="13">
    <source>
        <dbReference type="PROSITE" id="PS50893"/>
    </source>
</evidence>
<sequence>MKIDVELKNVTKKYGEIVAVDDVSFAVERGQFFSLLGPSGCGKTTTLRMISGFETPTEGEIFIEGKPMTNVPPFKRPTNLVFQNLALFPHMNVFDNIAFGLRIKKVPENEIQKRVKEMLELVRLPGYEKRKISQLSGGEKQRIAIVRALVNRPAVLLLDEPLGPLDLKLREEMIVELKRIKREVGTTFIYVTHDQGEALTMSDKIVVMNKGKVVQIGTPMEIYEKPKSKFVADFIGGTNFFEGKYTDGAVEVDGLGKISIESGAHVSKKTLLLSVKPEKICIGKKLKKVDNIFDGKVTESFYQGRAITYKVLLENDSLITVVAPSYGMERVFGIGEKVKVGWNKEDARVIT</sequence>
<dbReference type="InterPro" id="IPR005893">
    <property type="entry name" value="PotA-like"/>
</dbReference>
<evidence type="ECO:0000256" key="5">
    <source>
        <dbReference type="ARBA" id="ARBA00022840"/>
    </source>
</evidence>
<dbReference type="Pfam" id="PF08402">
    <property type="entry name" value="TOBE_2"/>
    <property type="match status" value="1"/>
</dbReference>
<dbReference type="InterPro" id="IPR003593">
    <property type="entry name" value="AAA+_ATPase"/>
</dbReference>
<proteinExistence type="inferred from homology"/>
<evidence type="ECO:0000256" key="8">
    <source>
        <dbReference type="ARBA" id="ARBA00038307"/>
    </source>
</evidence>
<dbReference type="Gene3D" id="2.40.50.100">
    <property type="match status" value="1"/>
</dbReference>
<dbReference type="GO" id="GO:0015594">
    <property type="term" value="F:ABC-type putrescine transporter activity"/>
    <property type="evidence" value="ECO:0007669"/>
    <property type="project" value="InterPro"/>
</dbReference>
<comment type="caution">
    <text evidence="14">The sequence shown here is derived from an EMBL/GenBank/DDBJ whole genome shotgun (WGS) entry which is preliminary data.</text>
</comment>
<evidence type="ECO:0000256" key="10">
    <source>
        <dbReference type="ARBA" id="ARBA00039025"/>
    </source>
</evidence>
<dbReference type="InterPro" id="IPR013611">
    <property type="entry name" value="Transp-assoc_OB_typ2"/>
</dbReference>
<keyword evidence="3" id="KW-1003">Cell membrane</keyword>
<dbReference type="Gene3D" id="3.40.50.300">
    <property type="entry name" value="P-loop containing nucleotide triphosphate hydrolases"/>
    <property type="match status" value="1"/>
</dbReference>
<evidence type="ECO:0000256" key="1">
    <source>
        <dbReference type="ARBA" id="ARBA00004202"/>
    </source>
</evidence>
<keyword evidence="2" id="KW-0813">Transport</keyword>
<dbReference type="FunFam" id="3.40.50.300:FF:000133">
    <property type="entry name" value="Spermidine/putrescine import ATP-binding protein PotA"/>
    <property type="match status" value="1"/>
</dbReference>
<evidence type="ECO:0000256" key="2">
    <source>
        <dbReference type="ARBA" id="ARBA00022448"/>
    </source>
</evidence>
<dbReference type="Pfam" id="PF00005">
    <property type="entry name" value="ABC_tran"/>
    <property type="match status" value="1"/>
</dbReference>
<evidence type="ECO:0000256" key="12">
    <source>
        <dbReference type="ARBA" id="ARBA00047936"/>
    </source>
</evidence>
<dbReference type="InterPro" id="IPR008995">
    <property type="entry name" value="Mo/tungstate-bd_C_term_dom"/>
</dbReference>
<dbReference type="EC" id="7.3.2.6" evidence="10"/>
<keyword evidence="6" id="KW-1278">Translocase</keyword>
<evidence type="ECO:0000256" key="3">
    <source>
        <dbReference type="ARBA" id="ARBA00022475"/>
    </source>
</evidence>
<dbReference type="SUPFAM" id="SSF52540">
    <property type="entry name" value="P-loop containing nucleoside triphosphate hydrolases"/>
    <property type="match status" value="1"/>
</dbReference>
<evidence type="ECO:0000256" key="11">
    <source>
        <dbReference type="ARBA" id="ARBA00041133"/>
    </source>
</evidence>
<dbReference type="InterPro" id="IPR017871">
    <property type="entry name" value="ABC_transporter-like_CS"/>
</dbReference>
<evidence type="ECO:0000256" key="6">
    <source>
        <dbReference type="ARBA" id="ARBA00022967"/>
    </source>
</evidence>
<dbReference type="GO" id="GO:0016887">
    <property type="term" value="F:ATP hydrolysis activity"/>
    <property type="evidence" value="ECO:0007669"/>
    <property type="project" value="InterPro"/>
</dbReference>
<gene>
    <name evidence="14" type="ORF">APZ16_00135</name>
</gene>
<dbReference type="GO" id="GO:0043190">
    <property type="term" value="C:ATP-binding cassette (ABC) transporter complex"/>
    <property type="evidence" value="ECO:0007669"/>
    <property type="project" value="InterPro"/>
</dbReference>
<dbReference type="AlphaFoldDB" id="A0A147JXN8"/>
<comment type="subunit">
    <text evidence="9">The complex is composed of two ATP-binding proteins (WtpC), two transmembrane proteins (WtpB) and a solute-binding protein (WtpA).</text>
</comment>
<dbReference type="InterPro" id="IPR050093">
    <property type="entry name" value="ABC_SmlMolc_Importer"/>
</dbReference>
<evidence type="ECO:0000256" key="4">
    <source>
        <dbReference type="ARBA" id="ARBA00022741"/>
    </source>
</evidence>
<dbReference type="NCBIfam" id="TIGR01187">
    <property type="entry name" value="potA"/>
    <property type="match status" value="1"/>
</dbReference>
<evidence type="ECO:0000256" key="9">
    <source>
        <dbReference type="ARBA" id="ARBA00038781"/>
    </source>
</evidence>
<dbReference type="InterPro" id="IPR003439">
    <property type="entry name" value="ABC_transporter-like_ATP-bd"/>
</dbReference>
<feature type="domain" description="ABC transporter" evidence="13">
    <location>
        <begin position="5"/>
        <end position="235"/>
    </location>
</feature>
<dbReference type="PROSITE" id="PS50893">
    <property type="entry name" value="ABC_TRANSPORTER_2"/>
    <property type="match status" value="1"/>
</dbReference>
<dbReference type="InterPro" id="IPR017879">
    <property type="entry name" value="PotA_ATP-bd"/>
</dbReference>
<evidence type="ECO:0000313" key="14">
    <source>
        <dbReference type="EMBL" id="KUO41277.1"/>
    </source>
</evidence>
<dbReference type="STRING" id="1776334.APZ16_00135"/>
<comment type="subcellular location">
    <subcellularLocation>
        <location evidence="1">Cell membrane</location>
        <topology evidence="1">Peripheral membrane protein</topology>
    </subcellularLocation>
</comment>
<evidence type="ECO:0000313" key="15">
    <source>
        <dbReference type="Proteomes" id="UP000074294"/>
    </source>
</evidence>
<evidence type="ECO:0000256" key="7">
    <source>
        <dbReference type="ARBA" id="ARBA00023136"/>
    </source>
</evidence>
<dbReference type="PANTHER" id="PTHR42781:SF4">
    <property type="entry name" value="SPERMIDINE_PUTRESCINE IMPORT ATP-BINDING PROTEIN POTA"/>
    <property type="match status" value="1"/>
</dbReference>
<keyword evidence="5" id="KW-0067">ATP-binding</keyword>
<dbReference type="GO" id="GO:1901238">
    <property type="term" value="F:ABC-type tungstate transporter activity"/>
    <property type="evidence" value="ECO:0007669"/>
    <property type="project" value="UniProtKB-EC"/>
</dbReference>
<dbReference type="SUPFAM" id="SSF50331">
    <property type="entry name" value="MOP-like"/>
    <property type="match status" value="1"/>
</dbReference>
<organism evidence="14 15">
    <name type="scientific">Hadarchaeum yellowstonense</name>
    <dbReference type="NCBI Taxonomy" id="1776334"/>
    <lineage>
        <taxon>Archaea</taxon>
        <taxon>Methanobacteriati</taxon>
        <taxon>Candidatus Hadarchaeota</taxon>
        <taxon>Candidatus Hadarchaeia</taxon>
        <taxon>Candidatus Hadarchaeales</taxon>
        <taxon>Candidatus Hadarchaeaceae</taxon>
        <taxon>Candidatus Hadarchaeum</taxon>
    </lineage>
</organism>
<comment type="similarity">
    <text evidence="8">Belongs to the ABC transporter superfamily. Sulfate/tungstate importer (TC 3.A.1.6) family.</text>
</comment>
<dbReference type="Proteomes" id="UP000074294">
    <property type="component" value="Unassembled WGS sequence"/>
</dbReference>
<keyword evidence="4" id="KW-0547">Nucleotide-binding</keyword>
<dbReference type="GO" id="GO:0005524">
    <property type="term" value="F:ATP binding"/>
    <property type="evidence" value="ECO:0007669"/>
    <property type="project" value="UniProtKB-KW"/>
</dbReference>
<reference evidence="14 15" key="1">
    <citation type="journal article" date="2016" name="Nat. Microbiol.">
        <title>Genomic inference of the metabolism of cosmopolitan subsurface Archaea, Hadesarchaea.</title>
        <authorList>
            <person name="Baker B.J."/>
            <person name="Saw J.H."/>
            <person name="Lind A.E."/>
            <person name="Lazar C.S."/>
            <person name="Hinrichs K.-U."/>
            <person name="Teske A.P."/>
            <person name="Ettema T.J."/>
        </authorList>
    </citation>
    <scope>NUCLEOTIDE SEQUENCE [LARGE SCALE GENOMIC DNA]</scope>
</reference>
<dbReference type="InterPro" id="IPR027417">
    <property type="entry name" value="P-loop_NTPase"/>
</dbReference>
<keyword evidence="7" id="KW-0472">Membrane</keyword>
<dbReference type="PANTHER" id="PTHR42781">
    <property type="entry name" value="SPERMIDINE/PUTRESCINE IMPORT ATP-BINDING PROTEIN POTA"/>
    <property type="match status" value="1"/>
</dbReference>
<protein>
    <recommendedName>
        <fullName evidence="11">Molybdate/tungstate import ATP-binding protein WtpC</fullName>
        <ecNumber evidence="10">7.3.2.6</ecNumber>
    </recommendedName>
</protein>
<dbReference type="EMBL" id="LQMQ01000025">
    <property type="protein sequence ID" value="KUO41277.1"/>
    <property type="molecule type" value="Genomic_DNA"/>
</dbReference>
<accession>A0A147JXN8</accession>
<dbReference type="PROSITE" id="PS00211">
    <property type="entry name" value="ABC_TRANSPORTER_1"/>
    <property type="match status" value="1"/>
</dbReference>